<feature type="region of interest" description="Disordered" evidence="1">
    <location>
        <begin position="22"/>
        <end position="42"/>
    </location>
</feature>
<accession>A0A5B7F8G5</accession>
<name>A0A5B7F8G5_PORTR</name>
<dbReference type="EMBL" id="VSRR010006040">
    <property type="protein sequence ID" value="MPC43910.1"/>
    <property type="molecule type" value="Genomic_DNA"/>
</dbReference>
<proteinExistence type="predicted"/>
<keyword evidence="3" id="KW-1185">Reference proteome</keyword>
<organism evidence="2 3">
    <name type="scientific">Portunus trituberculatus</name>
    <name type="common">Swimming crab</name>
    <name type="synonym">Neptunus trituberculatus</name>
    <dbReference type="NCBI Taxonomy" id="210409"/>
    <lineage>
        <taxon>Eukaryota</taxon>
        <taxon>Metazoa</taxon>
        <taxon>Ecdysozoa</taxon>
        <taxon>Arthropoda</taxon>
        <taxon>Crustacea</taxon>
        <taxon>Multicrustacea</taxon>
        <taxon>Malacostraca</taxon>
        <taxon>Eumalacostraca</taxon>
        <taxon>Eucarida</taxon>
        <taxon>Decapoda</taxon>
        <taxon>Pleocyemata</taxon>
        <taxon>Brachyura</taxon>
        <taxon>Eubrachyura</taxon>
        <taxon>Portunoidea</taxon>
        <taxon>Portunidae</taxon>
        <taxon>Portuninae</taxon>
        <taxon>Portunus</taxon>
    </lineage>
</organism>
<dbReference type="Proteomes" id="UP000324222">
    <property type="component" value="Unassembled WGS sequence"/>
</dbReference>
<gene>
    <name evidence="2" type="ORF">E2C01_037565</name>
</gene>
<comment type="caution">
    <text evidence="2">The sequence shown here is derived from an EMBL/GenBank/DDBJ whole genome shotgun (WGS) entry which is preliminary data.</text>
</comment>
<dbReference type="AlphaFoldDB" id="A0A5B7F8G5"/>
<reference evidence="2 3" key="1">
    <citation type="submission" date="2019-05" db="EMBL/GenBank/DDBJ databases">
        <title>Another draft genome of Portunus trituberculatus and its Hox gene families provides insights of decapod evolution.</title>
        <authorList>
            <person name="Jeong J.-H."/>
            <person name="Song I."/>
            <person name="Kim S."/>
            <person name="Choi T."/>
            <person name="Kim D."/>
            <person name="Ryu S."/>
            <person name="Kim W."/>
        </authorList>
    </citation>
    <scope>NUCLEOTIDE SEQUENCE [LARGE SCALE GENOMIC DNA]</scope>
    <source>
        <tissue evidence="2">Muscle</tissue>
    </source>
</reference>
<sequence>MKWIKITFVRLVLGTVKEEEEEGMGEIRGKEEELGEVGGGREEVRGTCLLNRPKLREKTSGSPLATQSER</sequence>
<protein>
    <submittedName>
        <fullName evidence="2">Uncharacterized protein</fullName>
    </submittedName>
</protein>
<evidence type="ECO:0000313" key="2">
    <source>
        <dbReference type="EMBL" id="MPC43910.1"/>
    </source>
</evidence>
<evidence type="ECO:0000313" key="3">
    <source>
        <dbReference type="Proteomes" id="UP000324222"/>
    </source>
</evidence>
<evidence type="ECO:0000256" key="1">
    <source>
        <dbReference type="SAM" id="MobiDB-lite"/>
    </source>
</evidence>